<dbReference type="InterPro" id="IPR028994">
    <property type="entry name" value="Integrin_alpha_N"/>
</dbReference>
<evidence type="ECO:0000313" key="8">
    <source>
        <dbReference type="Proteomes" id="UP000694920"/>
    </source>
</evidence>
<keyword evidence="2 6" id="KW-0812">Transmembrane</keyword>
<dbReference type="GeneID" id="107262760"/>
<dbReference type="SUPFAM" id="SSF69318">
    <property type="entry name" value="Integrin alpha N-terminal domain"/>
    <property type="match status" value="1"/>
</dbReference>
<dbReference type="RefSeq" id="XP_015584775.1">
    <property type="nucleotide sequence ID" value="XM_015729289.2"/>
</dbReference>
<sequence>MSTVYPTLPRSAIRDSFDDDDLSDVDDEVFIRDGKNGILKLDDDGGVKRPLMAPRRKYRTSRISDKQGFPYRALVAPFLYGLLALFVLLGLIILVIFAVSIFPMPLTILKNWLSREADTDIKNLDIVPCTSLTTSVVWTRTLPKLTSEAPLRSNDVNGDKIKDIIIGFSTGLDAIEAPEYFCTLYFGSQTPCLGGVLALDGKTGETIWTHWTAHAIFSIDCGMDLTSDRIKDCIASGRGGILHAINGHDGSSIWELPLQDLATPGQQRILDVYDARYMPDIDEDGVGDVIASHTLQSGGTRNSEILILSGKTGSIIHSVALPETEQLFLAPQTFIHPDGENIFVIATSSQRQSGGLYIVPQSNLIYGDLKLRKLHHKAGKKVLLSPVLADITSDGTEDIIAAMLNSTIIAYNGITFEQIWNYTVPNSEVISVPIPGYYNDDDVPDFMVKHQIGPGFPNYYYTVATVIDGKTGKVLLEKSVEDSMSGQMSGLSVTVDGFGNDWFLHWSADCLNHEASKIEYQFLKTESLISQTRADLCKLLFNSTLTTKLLALSQHVEPPGIPLYISDDWKKLEFNNSIDPRREAEKYLETHPDFEAINNNMDDVPAVSERSPRVRKPHHKTSSFRHKENNDLFAEQNNYYPNRRVSKGKSINYENSENFKEIDESLDNDQDLKVVPHEFGNGEEWRETNKWEDEIGQSEKDLDVLYEEGDPRGMDTSQMNEIREQRSDANDMRTINNDTNEFQNQLDPGMDYTNGQTKYNNYYPLETTNRSTNSKNTETYLNISDYDFVDDEDSNEDNDLPNGKEKRQAYDENDKLGTVGQKEIIIGKVDDYGSSDTFLPIVKKKKKATLTDFERKLNPIDSHDIKMEDNVIDKDKHITLRNIELHESIEILPISEALLENMSSNADVSKRDESSVNFIRGVNKAVKNMNKSTRFEGDFLSKIIIAKRKSTPSTKNINIGRIFKRESLKNLKKLINNQKLAKDENIIKISNRKRKRGAQVNDDKSNTIEGIQRQPPTGILLPSLTTAPDKTSVDIVFSTFWLPPSEASIILLPQDLECISRKKAELDSKVQDLDNEQTVSDCLTERGFNYKLYQESVDRENVRIALGQMTVYRMKLECVCPEDMLPGQTCKNISREQSWPAHLGSSANGYFKPLRRPST</sequence>
<dbReference type="RefSeq" id="XP_015584776.1">
    <property type="nucleotide sequence ID" value="XM_015729290.2"/>
</dbReference>
<dbReference type="Proteomes" id="UP000694920">
    <property type="component" value="Unplaced"/>
</dbReference>
<accession>A0AAJ7BGF8</accession>
<evidence type="ECO:0000259" key="7">
    <source>
        <dbReference type="Pfam" id="PF23727"/>
    </source>
</evidence>
<comment type="subcellular location">
    <subcellularLocation>
        <location evidence="1">Membrane</location>
        <topology evidence="1">Single-pass membrane protein</topology>
    </subcellularLocation>
</comment>
<feature type="transmembrane region" description="Helical" evidence="6">
    <location>
        <begin position="78"/>
        <end position="102"/>
    </location>
</feature>
<reference evidence="9 10" key="1">
    <citation type="submission" date="2025-04" db="UniProtKB">
        <authorList>
            <consortium name="RefSeq"/>
        </authorList>
    </citation>
    <scope>IDENTIFICATION</scope>
</reference>
<evidence type="ECO:0000256" key="3">
    <source>
        <dbReference type="ARBA" id="ARBA00022989"/>
    </source>
</evidence>
<evidence type="ECO:0000256" key="5">
    <source>
        <dbReference type="SAM" id="MobiDB-lite"/>
    </source>
</evidence>
<feature type="compositionally biased region" description="Basic and acidic residues" evidence="5">
    <location>
        <begin position="802"/>
        <end position="815"/>
    </location>
</feature>
<evidence type="ECO:0000313" key="9">
    <source>
        <dbReference type="RefSeq" id="XP_015584775.1"/>
    </source>
</evidence>
<dbReference type="KEGG" id="ccin:107262760"/>
<evidence type="ECO:0000313" key="10">
    <source>
        <dbReference type="RefSeq" id="XP_015584776.1"/>
    </source>
</evidence>
<gene>
    <name evidence="9 10" type="primary">LOC107262760</name>
</gene>
<dbReference type="InterPro" id="IPR045232">
    <property type="entry name" value="FAM234"/>
</dbReference>
<organism evidence="8 10">
    <name type="scientific">Cephus cinctus</name>
    <name type="common">Wheat stem sawfly</name>
    <dbReference type="NCBI Taxonomy" id="211228"/>
    <lineage>
        <taxon>Eukaryota</taxon>
        <taxon>Metazoa</taxon>
        <taxon>Ecdysozoa</taxon>
        <taxon>Arthropoda</taxon>
        <taxon>Hexapoda</taxon>
        <taxon>Insecta</taxon>
        <taxon>Pterygota</taxon>
        <taxon>Neoptera</taxon>
        <taxon>Endopterygota</taxon>
        <taxon>Hymenoptera</taxon>
        <taxon>Cephoidea</taxon>
        <taxon>Cephidae</taxon>
        <taxon>Cephus</taxon>
    </lineage>
</organism>
<feature type="domain" description="FAM234A/B beta-propeller" evidence="7">
    <location>
        <begin position="138"/>
        <end position="490"/>
    </location>
</feature>
<evidence type="ECO:0000256" key="4">
    <source>
        <dbReference type="ARBA" id="ARBA00023136"/>
    </source>
</evidence>
<evidence type="ECO:0000256" key="6">
    <source>
        <dbReference type="SAM" id="Phobius"/>
    </source>
</evidence>
<feature type="region of interest" description="Disordered" evidence="5">
    <location>
        <begin position="787"/>
        <end position="815"/>
    </location>
</feature>
<evidence type="ECO:0000256" key="1">
    <source>
        <dbReference type="ARBA" id="ARBA00004167"/>
    </source>
</evidence>
<proteinExistence type="predicted"/>
<dbReference type="InterPro" id="IPR015943">
    <property type="entry name" value="WD40/YVTN_repeat-like_dom_sf"/>
</dbReference>
<dbReference type="Gene3D" id="2.130.10.10">
    <property type="entry name" value="YVTN repeat-like/Quinoprotein amine dehydrogenase"/>
    <property type="match status" value="1"/>
</dbReference>
<name>A0AAJ7BGF8_CEPCN</name>
<dbReference type="PANTHER" id="PTHR21419:SF30">
    <property type="entry name" value="IG-LIKE DOMAIN-CONTAINING PROTEIN"/>
    <property type="match status" value="1"/>
</dbReference>
<keyword evidence="4 6" id="KW-0472">Membrane</keyword>
<evidence type="ECO:0000256" key="2">
    <source>
        <dbReference type="ARBA" id="ARBA00022692"/>
    </source>
</evidence>
<protein>
    <submittedName>
        <fullName evidence="9 10">Uncharacterized protein LOC107262760 isoform X1</fullName>
    </submittedName>
</protein>
<dbReference type="GO" id="GO:0016020">
    <property type="term" value="C:membrane"/>
    <property type="evidence" value="ECO:0007669"/>
    <property type="project" value="UniProtKB-SubCell"/>
</dbReference>
<keyword evidence="8" id="KW-1185">Reference proteome</keyword>
<dbReference type="Pfam" id="PF23727">
    <property type="entry name" value="Beta-prop_FAM234A_B"/>
    <property type="match status" value="1"/>
</dbReference>
<feature type="compositionally biased region" description="Acidic residues" evidence="5">
    <location>
        <begin position="787"/>
        <end position="799"/>
    </location>
</feature>
<dbReference type="InterPro" id="IPR055409">
    <property type="entry name" value="Beta-prop_FAM234A_B"/>
</dbReference>
<dbReference type="PANTHER" id="PTHR21419">
    <property type="match status" value="1"/>
</dbReference>
<keyword evidence="3 6" id="KW-1133">Transmembrane helix</keyword>
<dbReference type="AlphaFoldDB" id="A0AAJ7BGF8"/>